<evidence type="ECO:0000313" key="4">
    <source>
        <dbReference type="Ensembl" id="ENSFTIP00000018786.1"/>
    </source>
</evidence>
<dbReference type="Pfam" id="PF00041">
    <property type="entry name" value="fn3"/>
    <property type="match status" value="1"/>
</dbReference>
<dbReference type="SMART" id="SM00060">
    <property type="entry name" value="FN3"/>
    <property type="match status" value="1"/>
</dbReference>
<dbReference type="AlphaFoldDB" id="A0A8C4UX02"/>
<dbReference type="CDD" id="cd00063">
    <property type="entry name" value="FN3"/>
    <property type="match status" value="1"/>
</dbReference>
<dbReference type="InterPro" id="IPR036116">
    <property type="entry name" value="FN3_sf"/>
</dbReference>
<dbReference type="SUPFAM" id="SSF49265">
    <property type="entry name" value="Fibronectin type III"/>
    <property type="match status" value="1"/>
</dbReference>
<feature type="transmembrane region" description="Helical" evidence="2">
    <location>
        <begin position="189"/>
        <end position="212"/>
    </location>
</feature>
<feature type="region of interest" description="Disordered" evidence="1">
    <location>
        <begin position="223"/>
        <end position="244"/>
    </location>
</feature>
<feature type="region of interest" description="Disordered" evidence="1">
    <location>
        <begin position="26"/>
        <end position="45"/>
    </location>
</feature>
<keyword evidence="5" id="KW-1185">Reference proteome</keyword>
<dbReference type="PANTHER" id="PTHR37361">
    <property type="entry name" value="FIBRONECTIN TYPE III DOMAIN-CONTAINING PROTEIN 9"/>
    <property type="match status" value="1"/>
</dbReference>
<organism evidence="4 5">
    <name type="scientific">Falco tinnunculus</name>
    <name type="common">Common kestrel</name>
    <dbReference type="NCBI Taxonomy" id="100819"/>
    <lineage>
        <taxon>Eukaryota</taxon>
        <taxon>Metazoa</taxon>
        <taxon>Chordata</taxon>
        <taxon>Craniata</taxon>
        <taxon>Vertebrata</taxon>
        <taxon>Euteleostomi</taxon>
        <taxon>Archelosauria</taxon>
        <taxon>Archosauria</taxon>
        <taxon>Dinosauria</taxon>
        <taxon>Saurischia</taxon>
        <taxon>Theropoda</taxon>
        <taxon>Coelurosauria</taxon>
        <taxon>Aves</taxon>
        <taxon>Neognathae</taxon>
        <taxon>Neoaves</taxon>
        <taxon>Telluraves</taxon>
        <taxon>Australaves</taxon>
        <taxon>Falconiformes</taxon>
        <taxon>Falconidae</taxon>
        <taxon>Falco</taxon>
    </lineage>
</organism>
<proteinExistence type="predicted"/>
<dbReference type="Gene3D" id="2.60.40.10">
    <property type="entry name" value="Immunoglobulins"/>
    <property type="match status" value="1"/>
</dbReference>
<dbReference type="OMA" id="TVSWAMS"/>
<accession>A0A8C4UX02</accession>
<keyword evidence="2" id="KW-1133">Transmembrane helix</keyword>
<sequence>MPAHPFLLVAMVRDDGAPDGYNMRQREGKGCSRGGRRAVGRGEGAAWGHAAHQHLTSTSPAPHQHRRPLRTCPERGTMNIEVHNITYTSATVSWAMNNPCPENYYHVMYRPNWNSVFAGYLRQNFHREERVPHPLSSLVLHRLTPSTIYVLCITCKNSYPSSNHCTTFHTLDKTPLVFGGSKHESTTSMWMVSSLLLLCFIALLAYGCLQFWSARCHRAARLKHPDDSPDEAGEGSSSLEGPLNDGLREELLEVPMTTVLMRSSSFMRESPYRSPHCFFSYKNSDDKRAILPQHGLQ</sequence>
<evidence type="ECO:0000256" key="2">
    <source>
        <dbReference type="SAM" id="Phobius"/>
    </source>
</evidence>
<evidence type="ECO:0000259" key="3">
    <source>
        <dbReference type="PROSITE" id="PS50853"/>
    </source>
</evidence>
<reference evidence="4" key="1">
    <citation type="submission" date="2025-08" db="UniProtKB">
        <authorList>
            <consortium name="Ensembl"/>
        </authorList>
    </citation>
    <scope>IDENTIFICATION</scope>
</reference>
<dbReference type="Proteomes" id="UP000694562">
    <property type="component" value="Unplaced"/>
</dbReference>
<dbReference type="InterPro" id="IPR013783">
    <property type="entry name" value="Ig-like_fold"/>
</dbReference>
<dbReference type="OrthoDB" id="9406011at2759"/>
<evidence type="ECO:0000256" key="1">
    <source>
        <dbReference type="SAM" id="MobiDB-lite"/>
    </source>
</evidence>
<dbReference type="Ensembl" id="ENSFTIT00000019578.1">
    <property type="protein sequence ID" value="ENSFTIP00000018786.1"/>
    <property type="gene ID" value="ENSFTIG00000012413.1"/>
</dbReference>
<dbReference type="InterPro" id="IPR003961">
    <property type="entry name" value="FN3_dom"/>
</dbReference>
<reference evidence="4" key="2">
    <citation type="submission" date="2025-09" db="UniProtKB">
        <authorList>
            <consortium name="Ensembl"/>
        </authorList>
    </citation>
    <scope>IDENTIFICATION</scope>
</reference>
<feature type="domain" description="Fibronectin type-III" evidence="3">
    <location>
        <begin position="76"/>
        <end position="173"/>
    </location>
</feature>
<protein>
    <recommendedName>
        <fullName evidence="3">Fibronectin type-III domain-containing protein</fullName>
    </recommendedName>
</protein>
<name>A0A8C4UX02_FALTI</name>
<keyword evidence="2" id="KW-0472">Membrane</keyword>
<evidence type="ECO:0000313" key="5">
    <source>
        <dbReference type="Proteomes" id="UP000694562"/>
    </source>
</evidence>
<keyword evidence="2" id="KW-0812">Transmembrane</keyword>
<dbReference type="PANTHER" id="PTHR37361:SF2">
    <property type="entry name" value="FIBRONECTIN TYPE III DOMAIN-CONTAINING PROTEIN 9"/>
    <property type="match status" value="1"/>
</dbReference>
<dbReference type="PROSITE" id="PS50853">
    <property type="entry name" value="FN3"/>
    <property type="match status" value="1"/>
</dbReference>